<feature type="transmembrane region" description="Helical" evidence="1">
    <location>
        <begin position="16"/>
        <end position="34"/>
    </location>
</feature>
<comment type="caution">
    <text evidence="2">The sequence shown here is derived from an EMBL/GenBank/DDBJ whole genome shotgun (WGS) entry which is preliminary data.</text>
</comment>
<organism evidence="2 3">
    <name type="scientific">Artemisia annua</name>
    <name type="common">Sweet wormwood</name>
    <dbReference type="NCBI Taxonomy" id="35608"/>
    <lineage>
        <taxon>Eukaryota</taxon>
        <taxon>Viridiplantae</taxon>
        <taxon>Streptophyta</taxon>
        <taxon>Embryophyta</taxon>
        <taxon>Tracheophyta</taxon>
        <taxon>Spermatophyta</taxon>
        <taxon>Magnoliopsida</taxon>
        <taxon>eudicotyledons</taxon>
        <taxon>Gunneridae</taxon>
        <taxon>Pentapetalae</taxon>
        <taxon>asterids</taxon>
        <taxon>campanulids</taxon>
        <taxon>Asterales</taxon>
        <taxon>Asteraceae</taxon>
        <taxon>Asteroideae</taxon>
        <taxon>Anthemideae</taxon>
        <taxon>Artemisiinae</taxon>
        <taxon>Artemisia</taxon>
    </lineage>
</organism>
<evidence type="ECO:0000313" key="3">
    <source>
        <dbReference type="Proteomes" id="UP000245207"/>
    </source>
</evidence>
<name>A0A2U1LS32_ARTAN</name>
<accession>A0A2U1LS32</accession>
<evidence type="ECO:0000313" key="2">
    <source>
        <dbReference type="EMBL" id="PWA51810.1"/>
    </source>
</evidence>
<dbReference type="AlphaFoldDB" id="A0A2U1LS32"/>
<keyword evidence="1" id="KW-0472">Membrane</keyword>
<keyword evidence="3" id="KW-1185">Reference proteome</keyword>
<reference evidence="2 3" key="1">
    <citation type="journal article" date="2018" name="Mol. Plant">
        <title>The genome of Artemisia annua provides insight into the evolution of Asteraceae family and artemisinin biosynthesis.</title>
        <authorList>
            <person name="Shen Q."/>
            <person name="Zhang L."/>
            <person name="Liao Z."/>
            <person name="Wang S."/>
            <person name="Yan T."/>
            <person name="Shi P."/>
            <person name="Liu M."/>
            <person name="Fu X."/>
            <person name="Pan Q."/>
            <person name="Wang Y."/>
            <person name="Lv Z."/>
            <person name="Lu X."/>
            <person name="Zhang F."/>
            <person name="Jiang W."/>
            <person name="Ma Y."/>
            <person name="Chen M."/>
            <person name="Hao X."/>
            <person name="Li L."/>
            <person name="Tang Y."/>
            <person name="Lv G."/>
            <person name="Zhou Y."/>
            <person name="Sun X."/>
            <person name="Brodelius P.E."/>
            <person name="Rose J.K.C."/>
            <person name="Tang K."/>
        </authorList>
    </citation>
    <scope>NUCLEOTIDE SEQUENCE [LARGE SCALE GENOMIC DNA]</scope>
    <source>
        <strain evidence="3">cv. Huhao1</strain>
        <tissue evidence="2">Leaf</tissue>
    </source>
</reference>
<proteinExistence type="predicted"/>
<dbReference type="STRING" id="35608.A0A2U1LS32"/>
<keyword evidence="1" id="KW-1133">Transmembrane helix</keyword>
<gene>
    <name evidence="2" type="ORF">CTI12_AA414890</name>
</gene>
<keyword evidence="1" id="KW-0812">Transmembrane</keyword>
<dbReference type="Proteomes" id="UP000245207">
    <property type="component" value="Unassembled WGS sequence"/>
</dbReference>
<dbReference type="OrthoDB" id="5788137at2759"/>
<protein>
    <submittedName>
        <fullName evidence="2">3-oxo-5-alpha-steroid 4-dehydrogenase 2</fullName>
    </submittedName>
</protein>
<sequence>MKIAILEKIMFNEPTTWVTATTIVTLISTVYLGFTEMIGNNFQYSKFANSGNKPLAKQVVKISSRTGIVKKKGGEIADSLEAGEEGNLLEEEIEE</sequence>
<evidence type="ECO:0000256" key="1">
    <source>
        <dbReference type="SAM" id="Phobius"/>
    </source>
</evidence>
<dbReference type="EMBL" id="PKPP01008019">
    <property type="protein sequence ID" value="PWA51810.1"/>
    <property type="molecule type" value="Genomic_DNA"/>
</dbReference>